<dbReference type="InterPro" id="IPR046335">
    <property type="entry name" value="LacI/GalR-like_sensor"/>
</dbReference>
<dbReference type="OrthoDB" id="7170131at2"/>
<protein>
    <recommendedName>
        <fullName evidence="4">HTH lacI-type domain-containing protein</fullName>
    </recommendedName>
</protein>
<name>A0A255XXY4_9PROT</name>
<dbReference type="GO" id="GO:0003700">
    <property type="term" value="F:DNA-binding transcription factor activity"/>
    <property type="evidence" value="ECO:0007669"/>
    <property type="project" value="TreeGrafter"/>
</dbReference>
<dbReference type="Gene3D" id="1.10.260.40">
    <property type="entry name" value="lambda repressor-like DNA-binding domains"/>
    <property type="match status" value="1"/>
</dbReference>
<evidence type="ECO:0000256" key="3">
    <source>
        <dbReference type="ARBA" id="ARBA00023163"/>
    </source>
</evidence>
<evidence type="ECO:0000259" key="4">
    <source>
        <dbReference type="PROSITE" id="PS50932"/>
    </source>
</evidence>
<dbReference type="InterPro" id="IPR000843">
    <property type="entry name" value="HTH_LacI"/>
</dbReference>
<dbReference type="PANTHER" id="PTHR30146">
    <property type="entry name" value="LACI-RELATED TRANSCRIPTIONAL REPRESSOR"/>
    <property type="match status" value="1"/>
</dbReference>
<dbReference type="SUPFAM" id="SSF47413">
    <property type="entry name" value="lambda repressor-like DNA-binding domains"/>
    <property type="match status" value="1"/>
</dbReference>
<dbReference type="Pfam" id="PF13377">
    <property type="entry name" value="Peripla_BP_3"/>
    <property type="match status" value="1"/>
</dbReference>
<dbReference type="CDD" id="cd01392">
    <property type="entry name" value="HTH_LacI"/>
    <property type="match status" value="1"/>
</dbReference>
<sequence>MRLKELAEALGLSRATVSRALNGFPEVNKETKARVAEAAERLGYRPNPVARRLATGRAGAIGVVFPPKANLLLDPHFMEFLVGVVSHCTERGVMLALSGAETTGDDLQTYRNLAASGQIDGVILSGPLVQDPRVPLLMDLGLPFVLHGRTQAAVPYPFMDIDNRGAFYAQAAHVIAHGHQRVVLLNGLTDYTFAQHRLDGYRQAFADAGLTPDPRLIFSASMSEENGYRQTREALTETPRPTAFLCSSMVEALGCLRALRDCSLRVPEDISVVAHDDGLPAVDPAGLNPPLTTSSSSIRAAGVRVAEHLLALLGGATPQGIQEVWPVPLVHRASVAAPGSDQGFSR</sequence>
<dbReference type="PANTHER" id="PTHR30146:SF109">
    <property type="entry name" value="HTH-TYPE TRANSCRIPTIONAL REGULATOR GALS"/>
    <property type="match status" value="1"/>
</dbReference>
<reference evidence="5 6" key="1">
    <citation type="submission" date="2017-07" db="EMBL/GenBank/DDBJ databases">
        <title>Elstera cyanobacteriorum sp. nov., a novel bacterium isolated from cyanobacterial aggregates in a eutrophic lake.</title>
        <authorList>
            <person name="Cai H."/>
        </authorList>
    </citation>
    <scope>NUCLEOTIDE SEQUENCE [LARGE SCALE GENOMIC DNA]</scope>
    <source>
        <strain evidence="5 6">TH019</strain>
    </source>
</reference>
<proteinExistence type="predicted"/>
<dbReference type="EMBL" id="NOXS01000020">
    <property type="protein sequence ID" value="OYQ21783.1"/>
    <property type="molecule type" value="Genomic_DNA"/>
</dbReference>
<dbReference type="InterPro" id="IPR010982">
    <property type="entry name" value="Lambda_DNA-bd_dom_sf"/>
</dbReference>
<comment type="caution">
    <text evidence="5">The sequence shown here is derived from an EMBL/GenBank/DDBJ whole genome shotgun (WGS) entry which is preliminary data.</text>
</comment>
<keyword evidence="1" id="KW-0805">Transcription regulation</keyword>
<evidence type="ECO:0000313" key="5">
    <source>
        <dbReference type="EMBL" id="OYQ21783.1"/>
    </source>
</evidence>
<dbReference type="GO" id="GO:0000976">
    <property type="term" value="F:transcription cis-regulatory region binding"/>
    <property type="evidence" value="ECO:0007669"/>
    <property type="project" value="TreeGrafter"/>
</dbReference>
<dbReference type="InterPro" id="IPR028082">
    <property type="entry name" value="Peripla_BP_I"/>
</dbReference>
<organism evidence="5 6">
    <name type="scientific">Elstera cyanobacteriorum</name>
    <dbReference type="NCBI Taxonomy" id="2022747"/>
    <lineage>
        <taxon>Bacteria</taxon>
        <taxon>Pseudomonadati</taxon>
        <taxon>Pseudomonadota</taxon>
        <taxon>Alphaproteobacteria</taxon>
        <taxon>Rhodospirillales</taxon>
        <taxon>Rhodospirillaceae</taxon>
        <taxon>Elstera</taxon>
    </lineage>
</organism>
<dbReference type="SMART" id="SM00354">
    <property type="entry name" value="HTH_LACI"/>
    <property type="match status" value="1"/>
</dbReference>
<feature type="domain" description="HTH lacI-type" evidence="4">
    <location>
        <begin position="1"/>
        <end position="55"/>
    </location>
</feature>
<evidence type="ECO:0000313" key="6">
    <source>
        <dbReference type="Proteomes" id="UP000216361"/>
    </source>
</evidence>
<evidence type="ECO:0000256" key="2">
    <source>
        <dbReference type="ARBA" id="ARBA00023125"/>
    </source>
</evidence>
<keyword evidence="3" id="KW-0804">Transcription</keyword>
<dbReference type="PROSITE" id="PS50932">
    <property type="entry name" value="HTH_LACI_2"/>
    <property type="match status" value="1"/>
</dbReference>
<evidence type="ECO:0000256" key="1">
    <source>
        <dbReference type="ARBA" id="ARBA00023015"/>
    </source>
</evidence>
<keyword evidence="2" id="KW-0238">DNA-binding</keyword>
<keyword evidence="6" id="KW-1185">Reference proteome</keyword>
<dbReference type="SUPFAM" id="SSF53822">
    <property type="entry name" value="Periplasmic binding protein-like I"/>
    <property type="match status" value="1"/>
</dbReference>
<dbReference type="Proteomes" id="UP000216361">
    <property type="component" value="Unassembled WGS sequence"/>
</dbReference>
<dbReference type="Gene3D" id="3.40.50.2300">
    <property type="match status" value="2"/>
</dbReference>
<dbReference type="Pfam" id="PF00356">
    <property type="entry name" value="LacI"/>
    <property type="match status" value="1"/>
</dbReference>
<dbReference type="CDD" id="cd20010">
    <property type="entry name" value="PBP1_AglR-like"/>
    <property type="match status" value="1"/>
</dbReference>
<dbReference type="AlphaFoldDB" id="A0A255XXY4"/>
<gene>
    <name evidence="5" type="ORF">CHR90_01310</name>
</gene>
<accession>A0A255XXY4</accession>